<dbReference type="SUPFAM" id="SSF54593">
    <property type="entry name" value="Glyoxalase/Bleomycin resistance protein/Dihydroxybiphenyl dioxygenase"/>
    <property type="match status" value="1"/>
</dbReference>
<evidence type="ECO:0000313" key="3">
    <source>
        <dbReference type="EMBL" id="EKD18862.1"/>
    </source>
</evidence>
<dbReference type="GO" id="GO:0005739">
    <property type="term" value="C:mitochondrion"/>
    <property type="evidence" value="ECO:0007669"/>
    <property type="project" value="TreeGrafter"/>
</dbReference>
<dbReference type="Gene3D" id="3.10.180.10">
    <property type="entry name" value="2,3-Dihydroxybiphenyl 1,2-Dioxygenase, domain 1"/>
    <property type="match status" value="2"/>
</dbReference>
<sequence length="369" mass="40327">MSTRIKPSPNTPEKIQIQKLSHVYLRHADPEAFLTFAAAFGFEEEARDDDAVYLRGYGVDPYCYVVLGKERAFEGGAWTVKSREDLEKAMRLPGATRRDLVGVPGAGELVSVSSPGGTKMHLLWGQQTRAAPSTEPSAQVVSVGPANHPFMKERKGAFQRFKPGPAMIHKLGHYGYISSAFDADLAFYLDNFNLTPSDILYDPSQPALDILAFLHVDLGTEFSDHHSLFIQRAPTPPSTPPPPSPPPSPPSLSSSPATDQTPNSHPHPHPPPAIMHHTSFEVSDFDTQLLGHQWLATQPGPHAPVWGVGRHVLGSQIFDYWRDPSGFKIEHYADGDEVNCETPVARLPAGPDTLSVWGPPLPVDFGEAD</sequence>
<evidence type="ECO:0000313" key="4">
    <source>
        <dbReference type="Proteomes" id="UP000006753"/>
    </source>
</evidence>
<evidence type="ECO:0000256" key="1">
    <source>
        <dbReference type="ARBA" id="ARBA00022723"/>
    </source>
</evidence>
<feature type="region of interest" description="Disordered" evidence="2">
    <location>
        <begin position="230"/>
        <end position="276"/>
    </location>
</feature>
<dbReference type="Proteomes" id="UP000006753">
    <property type="component" value="Unassembled WGS sequence"/>
</dbReference>
<dbReference type="KEGG" id="mbe:MBM_03104"/>
<dbReference type="InParanoid" id="K1X1G4"/>
<dbReference type="OMA" id="QRAEPHV"/>
<dbReference type="STRING" id="1072389.K1X1G4"/>
<dbReference type="PANTHER" id="PTHR43048">
    <property type="entry name" value="METHYLMALONYL-COA EPIMERASE"/>
    <property type="match status" value="1"/>
</dbReference>
<evidence type="ECO:0000256" key="2">
    <source>
        <dbReference type="SAM" id="MobiDB-lite"/>
    </source>
</evidence>
<dbReference type="GO" id="GO:0046491">
    <property type="term" value="P:L-methylmalonyl-CoA metabolic process"/>
    <property type="evidence" value="ECO:0007669"/>
    <property type="project" value="TreeGrafter"/>
</dbReference>
<keyword evidence="4" id="KW-1185">Reference proteome</keyword>
<name>K1X1G4_MARBU</name>
<dbReference type="HOGENOM" id="CLU_052361_0_1_1"/>
<dbReference type="OrthoDB" id="3360610at2759"/>
<proteinExistence type="predicted"/>
<protein>
    <submittedName>
        <fullName evidence="3">Oxidoreductase</fullName>
    </submittedName>
</protein>
<reference evidence="3 4" key="1">
    <citation type="journal article" date="2012" name="BMC Genomics">
        <title>Sequencing the genome of Marssonina brunnea reveals fungus-poplar co-evolution.</title>
        <authorList>
            <person name="Zhu S."/>
            <person name="Cao Y.-Z."/>
            <person name="Jiang C."/>
            <person name="Tan B.-Y."/>
            <person name="Wang Z."/>
            <person name="Feng S."/>
            <person name="Zhang L."/>
            <person name="Su X.-H."/>
            <person name="Brejova B."/>
            <person name="Vinar T."/>
            <person name="Xu M."/>
            <person name="Wang M.-X."/>
            <person name="Zhang S.-G."/>
            <person name="Huang M.-R."/>
            <person name="Wu R."/>
            <person name="Zhou Y."/>
        </authorList>
    </citation>
    <scope>NUCLEOTIDE SEQUENCE [LARGE SCALE GENOMIC DNA]</scope>
    <source>
        <strain evidence="3 4">MB_m1</strain>
    </source>
</reference>
<gene>
    <name evidence="3" type="ORF">MBM_03104</name>
</gene>
<keyword evidence="1" id="KW-0479">Metal-binding</keyword>
<organism evidence="3 4">
    <name type="scientific">Marssonina brunnea f. sp. multigermtubi (strain MB_m1)</name>
    <name type="common">Marssonina leaf spot fungus</name>
    <dbReference type="NCBI Taxonomy" id="1072389"/>
    <lineage>
        <taxon>Eukaryota</taxon>
        <taxon>Fungi</taxon>
        <taxon>Dikarya</taxon>
        <taxon>Ascomycota</taxon>
        <taxon>Pezizomycotina</taxon>
        <taxon>Leotiomycetes</taxon>
        <taxon>Helotiales</taxon>
        <taxon>Drepanopezizaceae</taxon>
        <taxon>Drepanopeziza</taxon>
    </lineage>
</organism>
<dbReference type="AlphaFoldDB" id="K1X1G4"/>
<dbReference type="EMBL" id="JH921432">
    <property type="protein sequence ID" value="EKD18862.1"/>
    <property type="molecule type" value="Genomic_DNA"/>
</dbReference>
<dbReference type="eggNOG" id="ENOG502RMEJ">
    <property type="taxonomic scope" value="Eukaryota"/>
</dbReference>
<accession>K1X1G4</accession>
<dbReference type="PANTHER" id="PTHR43048:SF3">
    <property type="entry name" value="METHYLMALONYL-COA EPIMERASE, MITOCHONDRIAL"/>
    <property type="match status" value="1"/>
</dbReference>
<dbReference type="GO" id="GO:0004493">
    <property type="term" value="F:methylmalonyl-CoA epimerase activity"/>
    <property type="evidence" value="ECO:0007669"/>
    <property type="project" value="TreeGrafter"/>
</dbReference>
<dbReference type="InterPro" id="IPR029068">
    <property type="entry name" value="Glyas_Bleomycin-R_OHBP_Dase"/>
</dbReference>
<feature type="compositionally biased region" description="Pro residues" evidence="2">
    <location>
        <begin position="234"/>
        <end position="250"/>
    </location>
</feature>
<dbReference type="InterPro" id="IPR051785">
    <property type="entry name" value="MMCE/EMCE_epimerase"/>
</dbReference>
<dbReference type="GO" id="GO:0046872">
    <property type="term" value="F:metal ion binding"/>
    <property type="evidence" value="ECO:0007669"/>
    <property type="project" value="UniProtKB-KW"/>
</dbReference>